<accession>A0A371FBI6</accession>
<evidence type="ECO:0000313" key="1">
    <source>
        <dbReference type="EMBL" id="RDX75483.1"/>
    </source>
</evidence>
<dbReference type="Proteomes" id="UP000257109">
    <property type="component" value="Unassembled WGS sequence"/>
</dbReference>
<evidence type="ECO:0000313" key="2">
    <source>
        <dbReference type="Proteomes" id="UP000257109"/>
    </source>
</evidence>
<keyword evidence="2" id="KW-1185">Reference proteome</keyword>
<dbReference type="EMBL" id="QJKJ01009825">
    <property type="protein sequence ID" value="RDX75483.1"/>
    <property type="molecule type" value="Genomic_DNA"/>
</dbReference>
<protein>
    <recommendedName>
        <fullName evidence="3">UBN2 domain-containing protein</fullName>
    </recommendedName>
</protein>
<dbReference type="PANTHER" id="PTHR35317">
    <property type="entry name" value="OS04G0629600 PROTEIN"/>
    <property type="match status" value="1"/>
</dbReference>
<name>A0A371FBI6_MUCPR</name>
<dbReference type="PANTHER" id="PTHR35317:SF23">
    <property type="entry name" value="OS04G0629600 PROTEIN"/>
    <property type="match status" value="1"/>
</dbReference>
<organism evidence="1 2">
    <name type="scientific">Mucuna pruriens</name>
    <name type="common">Velvet bean</name>
    <name type="synonym">Dolichos pruriens</name>
    <dbReference type="NCBI Taxonomy" id="157652"/>
    <lineage>
        <taxon>Eukaryota</taxon>
        <taxon>Viridiplantae</taxon>
        <taxon>Streptophyta</taxon>
        <taxon>Embryophyta</taxon>
        <taxon>Tracheophyta</taxon>
        <taxon>Spermatophyta</taxon>
        <taxon>Magnoliopsida</taxon>
        <taxon>eudicotyledons</taxon>
        <taxon>Gunneridae</taxon>
        <taxon>Pentapetalae</taxon>
        <taxon>rosids</taxon>
        <taxon>fabids</taxon>
        <taxon>Fabales</taxon>
        <taxon>Fabaceae</taxon>
        <taxon>Papilionoideae</taxon>
        <taxon>50 kb inversion clade</taxon>
        <taxon>NPAAA clade</taxon>
        <taxon>indigoferoid/millettioid clade</taxon>
        <taxon>Phaseoleae</taxon>
        <taxon>Mucuna</taxon>
    </lineage>
</organism>
<dbReference type="AlphaFoldDB" id="A0A371FBI6"/>
<sequence length="111" mass="12980">MTVYRETKEKDCKALFLIHQFVDFTNFEKIASTNSIKEAWDILNKSYGGADKIKKVKLQPLHYFTRIQMLVNSMKTCDEKLLDQQIVDKILRTLTPQFDHIVVGIEESKDL</sequence>
<proteinExistence type="predicted"/>
<reference evidence="1" key="1">
    <citation type="submission" date="2018-05" db="EMBL/GenBank/DDBJ databases">
        <title>Draft genome of Mucuna pruriens seed.</title>
        <authorList>
            <person name="Nnadi N.E."/>
            <person name="Vos R."/>
            <person name="Hasami M.H."/>
            <person name="Devisetty U.K."/>
            <person name="Aguiy J.C."/>
        </authorList>
    </citation>
    <scope>NUCLEOTIDE SEQUENCE [LARGE SCALE GENOMIC DNA]</scope>
    <source>
        <strain evidence="1">JCA_2017</strain>
    </source>
</reference>
<gene>
    <name evidence="1" type="ORF">CR513_44628</name>
</gene>
<comment type="caution">
    <text evidence="1">The sequence shown here is derived from an EMBL/GenBank/DDBJ whole genome shotgun (WGS) entry which is preliminary data.</text>
</comment>
<evidence type="ECO:0008006" key="3">
    <source>
        <dbReference type="Google" id="ProtNLM"/>
    </source>
</evidence>
<feature type="non-terminal residue" evidence="1">
    <location>
        <position position="1"/>
    </location>
</feature>
<dbReference type="Pfam" id="PF14223">
    <property type="entry name" value="Retrotran_gag_2"/>
    <property type="match status" value="1"/>
</dbReference>
<dbReference type="OrthoDB" id="1688860at2759"/>